<reference evidence="1" key="1">
    <citation type="submission" date="2020-08" db="EMBL/GenBank/DDBJ databases">
        <title>Multicomponent nature underlies the extraordinary mechanical properties of spider dragline silk.</title>
        <authorList>
            <person name="Kono N."/>
            <person name="Nakamura H."/>
            <person name="Mori M."/>
            <person name="Yoshida Y."/>
            <person name="Ohtoshi R."/>
            <person name="Malay A.D."/>
            <person name="Moran D.A.P."/>
            <person name="Tomita M."/>
            <person name="Numata K."/>
            <person name="Arakawa K."/>
        </authorList>
    </citation>
    <scope>NUCLEOTIDE SEQUENCE</scope>
</reference>
<protein>
    <submittedName>
        <fullName evidence="1">Uncharacterized protein</fullName>
    </submittedName>
</protein>
<proteinExistence type="predicted"/>
<gene>
    <name evidence="1" type="primary">AVEN_261785_1</name>
    <name evidence="1" type="ORF">NPIL_17031</name>
</gene>
<sequence>MNFPRYSCLYGRFHGCTSFRTEDSIIILDFADEPFNNWSLLHLYRFDRLTTDTKHAFAQALKVFFKTEAPLTVACQNDSWTAVLGNSKTIMPALEDSATFQLYATPYFVQDPSLVAAYLQGVARAASDYIFMYKKCVLYLDKQDLPSPGGCYFERFQECPQAMYRICLLSSEPMHQVLSVAHEWKTRRDVHSLPFVTQENLARPKMISFQPVGPPHLPDERAISAGIIQKRLSMRHPCCLIQDLIASYYRSYLHAHNGQESEEALQNLGLVMEWPLRLTFEGTRPNTKEDKRFVALAVNGQQPTRVLYVRYPYDVYTLYNEVPSTYWTRIQYVSTVLTLDPDKEKVSIDGVVMGFMYQNSFFCFSFPVLEGRPTHDSARNVQCLLTPPHASILTHASVRVLETFQYDTQYSLHRIQMKGVPLNAWCLTAAEDTSEYPTQVHLPKLVQEWLGFFKQHVAFGKREQVDVSIIQMALTLARHKICYQTKIDVKAKRKQKGNRIVLSDEEISLSMGPEEADVINSLRLGAPEEMTFTDTESKCILS</sequence>
<organism evidence="1 2">
    <name type="scientific">Nephila pilipes</name>
    <name type="common">Giant wood spider</name>
    <name type="synonym">Nephila maculata</name>
    <dbReference type="NCBI Taxonomy" id="299642"/>
    <lineage>
        <taxon>Eukaryota</taxon>
        <taxon>Metazoa</taxon>
        <taxon>Ecdysozoa</taxon>
        <taxon>Arthropoda</taxon>
        <taxon>Chelicerata</taxon>
        <taxon>Arachnida</taxon>
        <taxon>Araneae</taxon>
        <taxon>Araneomorphae</taxon>
        <taxon>Entelegynae</taxon>
        <taxon>Araneoidea</taxon>
        <taxon>Nephilidae</taxon>
        <taxon>Nephila</taxon>
    </lineage>
</organism>
<accession>A0A8X6NNW2</accession>
<dbReference type="EMBL" id="BMAW01106771">
    <property type="protein sequence ID" value="GFT26032.1"/>
    <property type="molecule type" value="Genomic_DNA"/>
</dbReference>
<dbReference type="AlphaFoldDB" id="A0A8X6NNW2"/>
<evidence type="ECO:0000313" key="1">
    <source>
        <dbReference type="EMBL" id="GFT26032.1"/>
    </source>
</evidence>
<evidence type="ECO:0000313" key="2">
    <source>
        <dbReference type="Proteomes" id="UP000887013"/>
    </source>
</evidence>
<dbReference type="Proteomes" id="UP000887013">
    <property type="component" value="Unassembled WGS sequence"/>
</dbReference>
<dbReference type="OrthoDB" id="6407135at2759"/>
<keyword evidence="2" id="KW-1185">Reference proteome</keyword>
<name>A0A8X6NNW2_NEPPI</name>
<comment type="caution">
    <text evidence="1">The sequence shown here is derived from an EMBL/GenBank/DDBJ whole genome shotgun (WGS) entry which is preliminary data.</text>
</comment>